<keyword evidence="2" id="KW-1185">Reference proteome</keyword>
<name>A0ABR5F466_9ACTN</name>
<dbReference type="EMBL" id="JWIO01000014">
    <property type="protein sequence ID" value="KLL11479.1"/>
    <property type="molecule type" value="Genomic_DNA"/>
</dbReference>
<dbReference type="RefSeq" id="WP_047222853.1">
    <property type="nucleotide sequence ID" value="NZ_JWIO01000014.1"/>
</dbReference>
<sequence length="133" mass="13569">MSAVSAGLCGSGDAVVVAGYLTAVADHWAEMVTLADRTGEYRLRVYAAAVDAEARVRVAQAQARAAGAPGDELADVFDLVAAVTLDRIAAWYQAGRPCRPAGLTTAERALTGASRRVARSGGSGWPLPAAAVA</sequence>
<protein>
    <recommendedName>
        <fullName evidence="3">TetR family transcriptional regulator</fullName>
    </recommendedName>
</protein>
<gene>
    <name evidence="1" type="ORF">FrCorBMG51_10330</name>
</gene>
<evidence type="ECO:0000313" key="1">
    <source>
        <dbReference type="EMBL" id="KLL11479.1"/>
    </source>
</evidence>
<dbReference type="Proteomes" id="UP000035425">
    <property type="component" value="Unassembled WGS sequence"/>
</dbReference>
<accession>A0ABR5F466</accession>
<comment type="caution">
    <text evidence="1">The sequence shown here is derived from an EMBL/GenBank/DDBJ whole genome shotgun (WGS) entry which is preliminary data.</text>
</comment>
<proteinExistence type="predicted"/>
<evidence type="ECO:0000313" key="2">
    <source>
        <dbReference type="Proteomes" id="UP000035425"/>
    </source>
</evidence>
<evidence type="ECO:0008006" key="3">
    <source>
        <dbReference type="Google" id="ProtNLM"/>
    </source>
</evidence>
<organism evidence="1 2">
    <name type="scientific">Protofrankia coriariae</name>
    <dbReference type="NCBI Taxonomy" id="1562887"/>
    <lineage>
        <taxon>Bacteria</taxon>
        <taxon>Bacillati</taxon>
        <taxon>Actinomycetota</taxon>
        <taxon>Actinomycetes</taxon>
        <taxon>Frankiales</taxon>
        <taxon>Frankiaceae</taxon>
        <taxon>Protofrankia</taxon>
    </lineage>
</organism>
<reference evidence="1 2" key="1">
    <citation type="submission" date="2014-12" db="EMBL/GenBank/DDBJ databases">
        <title>Frankia sp. BMG5.1 draft genome.</title>
        <authorList>
            <person name="Gtari M."/>
            <person name="Ghodhbane-Gtari F."/>
            <person name="Nouioui I."/>
            <person name="Ktari A."/>
            <person name="Hezbri K."/>
            <person name="Mimouni W."/>
            <person name="Sbissi I."/>
            <person name="Ayari A."/>
            <person name="Yamanaka T."/>
            <person name="Normand P."/>
            <person name="Tisa L.S."/>
            <person name="Boudabous A."/>
        </authorList>
    </citation>
    <scope>NUCLEOTIDE SEQUENCE [LARGE SCALE GENOMIC DNA]</scope>
    <source>
        <strain evidence="1 2">BMG5.1</strain>
    </source>
</reference>